<name>A0A183L3Q4_9TREM</name>
<proteinExistence type="predicted"/>
<dbReference type="WBParaSite" id="SCUD_0002196501-mRNA-1">
    <property type="protein sequence ID" value="SCUD_0002196501-mRNA-1"/>
    <property type="gene ID" value="SCUD_0002196501"/>
</dbReference>
<reference evidence="1" key="1">
    <citation type="submission" date="2016-06" db="UniProtKB">
        <authorList>
            <consortium name="WormBaseParasite"/>
        </authorList>
    </citation>
    <scope>IDENTIFICATION</scope>
</reference>
<sequence>LFYTSGYHVRIEVDSYGQYEEVACTRVLQQCNPQWEQSFDLEVDGAWTICFTLYIHQEMFAELDVPVFSWFYNYLLDNGLYHHQMRWKSKASNKC</sequence>
<dbReference type="AlphaFoldDB" id="A0A183L3Q4"/>
<evidence type="ECO:0000313" key="1">
    <source>
        <dbReference type="WBParaSite" id="SCUD_0002196501-mRNA-1"/>
    </source>
</evidence>
<organism evidence="1">
    <name type="scientific">Schistosoma curassoni</name>
    <dbReference type="NCBI Taxonomy" id="6186"/>
    <lineage>
        <taxon>Eukaryota</taxon>
        <taxon>Metazoa</taxon>
        <taxon>Spiralia</taxon>
        <taxon>Lophotrochozoa</taxon>
        <taxon>Platyhelminthes</taxon>
        <taxon>Trematoda</taxon>
        <taxon>Digenea</taxon>
        <taxon>Strigeidida</taxon>
        <taxon>Schistosomatoidea</taxon>
        <taxon>Schistosomatidae</taxon>
        <taxon>Schistosoma</taxon>
    </lineage>
</organism>
<dbReference type="InterPro" id="IPR035892">
    <property type="entry name" value="C2_domain_sf"/>
</dbReference>
<accession>A0A183L3Q4</accession>
<protein>
    <submittedName>
        <fullName evidence="1">C2 domain-containing protein</fullName>
    </submittedName>
</protein>
<dbReference type="SUPFAM" id="SSF49562">
    <property type="entry name" value="C2 domain (Calcium/lipid-binding domain, CaLB)"/>
    <property type="match status" value="1"/>
</dbReference>